<protein>
    <submittedName>
        <fullName evidence="2">Mastermind</fullName>
    </submittedName>
</protein>
<dbReference type="AlphaFoldDB" id="A0A183EBY9"/>
<reference evidence="2" key="1">
    <citation type="submission" date="2016-06" db="UniProtKB">
        <authorList>
            <consortium name="WormBaseParasite"/>
        </authorList>
    </citation>
    <scope>IDENTIFICATION</scope>
</reference>
<dbReference type="WBParaSite" id="GPUH_0001850501-mRNA-1">
    <property type="protein sequence ID" value="GPUH_0001850501-mRNA-1"/>
    <property type="gene ID" value="GPUH_0001850501"/>
</dbReference>
<feature type="region of interest" description="Disordered" evidence="1">
    <location>
        <begin position="1"/>
        <end position="48"/>
    </location>
</feature>
<feature type="compositionally biased region" description="Low complexity" evidence="1">
    <location>
        <begin position="10"/>
        <end position="27"/>
    </location>
</feature>
<feature type="compositionally biased region" description="Polar residues" evidence="1">
    <location>
        <begin position="39"/>
        <end position="48"/>
    </location>
</feature>
<organism evidence="2">
    <name type="scientific">Gongylonema pulchrum</name>
    <dbReference type="NCBI Taxonomy" id="637853"/>
    <lineage>
        <taxon>Eukaryota</taxon>
        <taxon>Metazoa</taxon>
        <taxon>Ecdysozoa</taxon>
        <taxon>Nematoda</taxon>
        <taxon>Chromadorea</taxon>
        <taxon>Rhabditida</taxon>
        <taxon>Spirurina</taxon>
        <taxon>Spiruromorpha</taxon>
        <taxon>Spiruroidea</taxon>
        <taxon>Gongylonematidae</taxon>
        <taxon>Gongylonema</taxon>
    </lineage>
</organism>
<proteinExistence type="predicted"/>
<sequence>LLERQRQQEQRQQQSQAQSQQQQQQQQPHQPEMHEATHEQVTNHGSSTEQILYDSYIRYDNQMDHGWAVES</sequence>
<evidence type="ECO:0000313" key="2">
    <source>
        <dbReference type="WBParaSite" id="GPUH_0001850501-mRNA-1"/>
    </source>
</evidence>
<evidence type="ECO:0000256" key="1">
    <source>
        <dbReference type="SAM" id="MobiDB-lite"/>
    </source>
</evidence>
<accession>A0A183EBY9</accession>
<name>A0A183EBY9_9BILA</name>